<dbReference type="GO" id="GO:0016746">
    <property type="term" value="F:acyltransferase activity"/>
    <property type="evidence" value="ECO:0007669"/>
    <property type="project" value="UniProtKB-KW"/>
</dbReference>
<evidence type="ECO:0000256" key="3">
    <source>
        <dbReference type="ARBA" id="ARBA00022519"/>
    </source>
</evidence>
<evidence type="ECO:0000256" key="4">
    <source>
        <dbReference type="ARBA" id="ARBA00022679"/>
    </source>
</evidence>
<keyword evidence="9" id="KW-1185">Reference proteome</keyword>
<dbReference type="EMBL" id="SNVJ01000025">
    <property type="protein sequence ID" value="MXP65654.1"/>
    <property type="molecule type" value="Genomic_DNA"/>
</dbReference>
<organism evidence="8 9">
    <name type="scientific">Teichococcus coralli</name>
    <dbReference type="NCBI Taxonomy" id="2545983"/>
    <lineage>
        <taxon>Bacteria</taxon>
        <taxon>Pseudomonadati</taxon>
        <taxon>Pseudomonadota</taxon>
        <taxon>Alphaproteobacteria</taxon>
        <taxon>Acetobacterales</taxon>
        <taxon>Roseomonadaceae</taxon>
        <taxon>Roseomonas</taxon>
    </lineage>
</organism>
<keyword evidence="5" id="KW-0472">Membrane</keyword>
<evidence type="ECO:0000256" key="6">
    <source>
        <dbReference type="ARBA" id="ARBA00023315"/>
    </source>
</evidence>
<keyword evidence="3" id="KW-0997">Cell inner membrane</keyword>
<dbReference type="InterPro" id="IPR004960">
    <property type="entry name" value="LipA_acyltrans"/>
</dbReference>
<keyword evidence="6 8" id="KW-0012">Acyltransferase</keyword>
<evidence type="ECO:0000313" key="9">
    <source>
        <dbReference type="Proteomes" id="UP000460715"/>
    </source>
</evidence>
<protein>
    <submittedName>
        <fullName evidence="8">Lauroyl acyltransferase</fullName>
    </submittedName>
</protein>
<accession>A0A845BHW1</accession>
<dbReference type="Proteomes" id="UP000460715">
    <property type="component" value="Unassembled WGS sequence"/>
</dbReference>
<feature type="region of interest" description="Disordered" evidence="7">
    <location>
        <begin position="1"/>
        <end position="26"/>
    </location>
</feature>
<dbReference type="GO" id="GO:0005886">
    <property type="term" value="C:plasma membrane"/>
    <property type="evidence" value="ECO:0007669"/>
    <property type="project" value="UniProtKB-SubCell"/>
</dbReference>
<keyword evidence="2" id="KW-1003">Cell membrane</keyword>
<evidence type="ECO:0000313" key="8">
    <source>
        <dbReference type="EMBL" id="MXP65654.1"/>
    </source>
</evidence>
<evidence type="ECO:0000256" key="2">
    <source>
        <dbReference type="ARBA" id="ARBA00022475"/>
    </source>
</evidence>
<dbReference type="AlphaFoldDB" id="A0A845BHW1"/>
<evidence type="ECO:0000256" key="5">
    <source>
        <dbReference type="ARBA" id="ARBA00023136"/>
    </source>
</evidence>
<feature type="compositionally biased region" description="Basic residues" evidence="7">
    <location>
        <begin position="1"/>
        <end position="23"/>
    </location>
</feature>
<sequence length="334" mass="37233">MPHGTVARHRKRWPKPRKCRRRPPFADAGGHGLALRQWQWRLEALLVRGLLAFSRRLGPRRASALGGAVTRTVGPWLPVSRIGRRNLELAFPERDPGWREQVLRGAWDNLGRTMMELPHLPGLPESTEGPGWEVSGQENLPSGERRIIFISAHLANWETLPVAAARLGVRMASLYRAPDNPLVDAVLRQMREGGAEMPLFPKGARGARMALRHLAGGEALGLLMDQKLNEGLELPFLGQPAMTTSAPAEFALRFRCPVLPTHVERIGPCRFRIVVEPPLPLPDSGDRAADVRALTLAMNARIEAWVRARPQEWLWLHRRFTRAAYSTTSSAPAA</sequence>
<proteinExistence type="predicted"/>
<comment type="caution">
    <text evidence="8">The sequence shown here is derived from an EMBL/GenBank/DDBJ whole genome shotgun (WGS) entry which is preliminary data.</text>
</comment>
<dbReference type="PANTHER" id="PTHR30606:SF9">
    <property type="entry name" value="LIPID A BIOSYNTHESIS LAUROYLTRANSFERASE"/>
    <property type="match status" value="1"/>
</dbReference>
<dbReference type="CDD" id="cd07984">
    <property type="entry name" value="LPLAT_LABLAT-like"/>
    <property type="match status" value="1"/>
</dbReference>
<dbReference type="OrthoDB" id="9801955at2"/>
<keyword evidence="4 8" id="KW-0808">Transferase</keyword>
<reference evidence="8 9" key="1">
    <citation type="submission" date="2019-03" db="EMBL/GenBank/DDBJ databases">
        <title>Roseomonas sp. a novel Roseomonas species isolated from Sea whip Gorgonian.</title>
        <authorList>
            <person name="Li F."/>
            <person name="Pan X."/>
            <person name="Huang S."/>
            <person name="Li Z."/>
            <person name="Meng B."/>
        </authorList>
    </citation>
    <scope>NUCLEOTIDE SEQUENCE [LARGE SCALE GENOMIC DNA]</scope>
    <source>
        <strain evidence="8 9">M0104</strain>
    </source>
</reference>
<dbReference type="PANTHER" id="PTHR30606">
    <property type="entry name" value="LIPID A BIOSYNTHESIS LAUROYL ACYLTRANSFERASE"/>
    <property type="match status" value="1"/>
</dbReference>
<comment type="subcellular location">
    <subcellularLocation>
        <location evidence="1">Cell inner membrane</location>
    </subcellularLocation>
</comment>
<gene>
    <name evidence="8" type="ORF">E0493_20090</name>
</gene>
<evidence type="ECO:0000256" key="1">
    <source>
        <dbReference type="ARBA" id="ARBA00004533"/>
    </source>
</evidence>
<dbReference type="Pfam" id="PF03279">
    <property type="entry name" value="Lip_A_acyltrans"/>
    <property type="match status" value="1"/>
</dbReference>
<dbReference type="GO" id="GO:0009247">
    <property type="term" value="P:glycolipid biosynthetic process"/>
    <property type="evidence" value="ECO:0007669"/>
    <property type="project" value="UniProtKB-ARBA"/>
</dbReference>
<evidence type="ECO:0000256" key="7">
    <source>
        <dbReference type="SAM" id="MobiDB-lite"/>
    </source>
</evidence>
<name>A0A845BHW1_9PROT</name>